<dbReference type="PANTHER" id="PTHR21660">
    <property type="entry name" value="THIOESTERASE SUPERFAMILY MEMBER-RELATED"/>
    <property type="match status" value="1"/>
</dbReference>
<organism evidence="4 5">
    <name type="scientific">Burkholderia aenigmatica</name>
    <dbReference type="NCBI Taxonomy" id="2015348"/>
    <lineage>
        <taxon>Bacteria</taxon>
        <taxon>Pseudomonadati</taxon>
        <taxon>Pseudomonadota</taxon>
        <taxon>Betaproteobacteria</taxon>
        <taxon>Burkholderiales</taxon>
        <taxon>Burkholderiaceae</taxon>
        <taxon>Burkholderia</taxon>
        <taxon>Burkholderia cepacia complex</taxon>
    </lineage>
</organism>
<comment type="similarity">
    <text evidence="1">Belongs to the thioesterase PaaI family.</text>
</comment>
<comment type="caution">
    <text evidence="4">The sequence shown here is derived from an EMBL/GenBank/DDBJ whole genome shotgun (WGS) entry which is preliminary data.</text>
</comment>
<proteinExistence type="inferred from homology"/>
<feature type="domain" description="Thioesterase" evidence="3">
    <location>
        <begin position="49"/>
        <end position="123"/>
    </location>
</feature>
<name>A0A228HT60_9BURK</name>
<dbReference type="EMBL" id="NKFA01000037">
    <property type="protein sequence ID" value="OXI33360.1"/>
    <property type="molecule type" value="Genomic_DNA"/>
</dbReference>
<sequence>MRMSERVADTSPVRIDSAFCVDHGFALVAHGDGWAEVACEIRDRHVNRHGNAHGGLIAALLDTSMGVATRAGGDVDNLGTATLNVSYLRPARGRLIARASVLRSGGKLAFCEAVARDGGGAVVATASAVFAVARLPREPGPDGAR</sequence>
<dbReference type="PANTHER" id="PTHR21660:SF1">
    <property type="entry name" value="ACYL-COENZYME A THIOESTERASE 13"/>
    <property type="match status" value="1"/>
</dbReference>
<dbReference type="OrthoDB" id="7060041at2"/>
<reference evidence="5" key="1">
    <citation type="submission" date="2017-06" db="EMBL/GenBank/DDBJ databases">
        <authorList>
            <person name="LiPuma J."/>
            <person name="Spilker T."/>
        </authorList>
    </citation>
    <scope>NUCLEOTIDE SEQUENCE [LARGE SCALE GENOMIC DNA]</scope>
    <source>
        <strain evidence="5">AU17325</strain>
    </source>
</reference>
<evidence type="ECO:0000313" key="4">
    <source>
        <dbReference type="EMBL" id="OXI33360.1"/>
    </source>
</evidence>
<keyword evidence="2" id="KW-0378">Hydrolase</keyword>
<dbReference type="Gene3D" id="3.10.129.10">
    <property type="entry name" value="Hotdog Thioesterase"/>
    <property type="match status" value="1"/>
</dbReference>
<dbReference type="InterPro" id="IPR006683">
    <property type="entry name" value="Thioestr_dom"/>
</dbReference>
<dbReference type="InterPro" id="IPR029069">
    <property type="entry name" value="HotDog_dom_sf"/>
</dbReference>
<reference evidence="4 5" key="2">
    <citation type="submission" date="2017-08" db="EMBL/GenBank/DDBJ databases">
        <title>WGS of novel Burkholderia cepaca complex species.</title>
        <authorList>
            <person name="Lipuma J."/>
            <person name="Spilker T."/>
        </authorList>
    </citation>
    <scope>NUCLEOTIDE SEQUENCE [LARGE SCALE GENOMIC DNA]</scope>
    <source>
        <strain evidence="4 5">AU17325</strain>
    </source>
</reference>
<dbReference type="AlphaFoldDB" id="A0A228HT60"/>
<evidence type="ECO:0000256" key="2">
    <source>
        <dbReference type="ARBA" id="ARBA00022801"/>
    </source>
</evidence>
<dbReference type="GO" id="GO:0047617">
    <property type="term" value="F:fatty acyl-CoA hydrolase activity"/>
    <property type="evidence" value="ECO:0007669"/>
    <property type="project" value="InterPro"/>
</dbReference>
<dbReference type="InterPro" id="IPR039298">
    <property type="entry name" value="ACOT13"/>
</dbReference>
<dbReference type="CDD" id="cd03443">
    <property type="entry name" value="PaaI_thioesterase"/>
    <property type="match status" value="1"/>
</dbReference>
<protein>
    <submittedName>
        <fullName evidence="4">Phenylacetic acid degradation protein</fullName>
    </submittedName>
</protein>
<evidence type="ECO:0000313" key="5">
    <source>
        <dbReference type="Proteomes" id="UP000214600"/>
    </source>
</evidence>
<accession>A0A228HT60</accession>
<dbReference type="InterPro" id="IPR003736">
    <property type="entry name" value="PAAI_dom"/>
</dbReference>
<dbReference type="Proteomes" id="UP000214600">
    <property type="component" value="Unassembled WGS sequence"/>
</dbReference>
<evidence type="ECO:0000256" key="1">
    <source>
        <dbReference type="ARBA" id="ARBA00008324"/>
    </source>
</evidence>
<dbReference type="Pfam" id="PF03061">
    <property type="entry name" value="4HBT"/>
    <property type="match status" value="1"/>
</dbReference>
<dbReference type="NCBIfam" id="TIGR00369">
    <property type="entry name" value="unchar_dom_1"/>
    <property type="match status" value="1"/>
</dbReference>
<dbReference type="SUPFAM" id="SSF54637">
    <property type="entry name" value="Thioesterase/thiol ester dehydrase-isomerase"/>
    <property type="match status" value="1"/>
</dbReference>
<evidence type="ECO:0000259" key="3">
    <source>
        <dbReference type="Pfam" id="PF03061"/>
    </source>
</evidence>
<gene>
    <name evidence="4" type="ORF">CFB84_39850</name>
</gene>